<proteinExistence type="predicted"/>
<keyword evidence="2" id="KW-0645">Protease</keyword>
<dbReference type="GO" id="GO:0006508">
    <property type="term" value="P:proteolysis"/>
    <property type="evidence" value="ECO:0007669"/>
    <property type="project" value="InterPro"/>
</dbReference>
<dbReference type="AlphaFoldDB" id="A0A2I0X088"/>
<reference evidence="2 3" key="2">
    <citation type="journal article" date="2017" name="Nature">
        <title>The Apostasia genome and the evolution of orchids.</title>
        <authorList>
            <person name="Zhang G.Q."/>
            <person name="Liu K.W."/>
            <person name="Li Z."/>
            <person name="Lohaus R."/>
            <person name="Hsiao Y.Y."/>
            <person name="Niu S.C."/>
            <person name="Wang J.Y."/>
            <person name="Lin Y.C."/>
            <person name="Xu Q."/>
            <person name="Chen L.J."/>
            <person name="Yoshida K."/>
            <person name="Fujiwara S."/>
            <person name="Wang Z.W."/>
            <person name="Zhang Y.Q."/>
            <person name="Mitsuda N."/>
            <person name="Wang M."/>
            <person name="Liu G.H."/>
            <person name="Pecoraro L."/>
            <person name="Huang H.X."/>
            <person name="Xiao X.J."/>
            <person name="Lin M."/>
            <person name="Wu X.Y."/>
            <person name="Wu W.L."/>
            <person name="Chen Y.Y."/>
            <person name="Chang S.B."/>
            <person name="Sakamoto S."/>
            <person name="Ohme-Takagi M."/>
            <person name="Yagi M."/>
            <person name="Zeng S.J."/>
            <person name="Shen C.Y."/>
            <person name="Yeh C.M."/>
            <person name="Luo Y.B."/>
            <person name="Tsai W.C."/>
            <person name="Van de Peer Y."/>
            <person name="Liu Z.J."/>
        </authorList>
    </citation>
    <scope>NUCLEOTIDE SEQUENCE [LARGE SCALE GENOMIC DNA]</scope>
    <source>
        <tissue evidence="2">The whole plant</tissue>
    </source>
</reference>
<name>A0A2I0X088_9ASPA</name>
<dbReference type="SUPFAM" id="SSF53187">
    <property type="entry name" value="Zn-dependent exopeptidases"/>
    <property type="match status" value="1"/>
</dbReference>
<organism evidence="2 3">
    <name type="scientific">Dendrobium catenatum</name>
    <dbReference type="NCBI Taxonomy" id="906689"/>
    <lineage>
        <taxon>Eukaryota</taxon>
        <taxon>Viridiplantae</taxon>
        <taxon>Streptophyta</taxon>
        <taxon>Embryophyta</taxon>
        <taxon>Tracheophyta</taxon>
        <taxon>Spermatophyta</taxon>
        <taxon>Magnoliopsida</taxon>
        <taxon>Liliopsida</taxon>
        <taxon>Asparagales</taxon>
        <taxon>Orchidaceae</taxon>
        <taxon>Epidendroideae</taxon>
        <taxon>Malaxideae</taxon>
        <taxon>Dendrobiinae</taxon>
        <taxon>Dendrobium</taxon>
    </lineage>
</organism>
<accession>A0A2I0X088</accession>
<dbReference type="Proteomes" id="UP000233837">
    <property type="component" value="Unassembled WGS sequence"/>
</dbReference>
<dbReference type="PANTHER" id="PTHR28570:SF16">
    <property type="entry name" value="ASPARTYL AMINOPEPTIDASE-RELATED"/>
    <property type="match status" value="1"/>
</dbReference>
<gene>
    <name evidence="2" type="ORF">MA16_Dca022056</name>
</gene>
<dbReference type="EMBL" id="KZ502268">
    <property type="protein sequence ID" value="PKU81297.1"/>
    <property type="molecule type" value="Genomic_DNA"/>
</dbReference>
<protein>
    <submittedName>
        <fullName evidence="2">Putative aspartyl aminopeptidase</fullName>
    </submittedName>
</protein>
<dbReference type="GO" id="GO:0008270">
    <property type="term" value="F:zinc ion binding"/>
    <property type="evidence" value="ECO:0007669"/>
    <property type="project" value="InterPro"/>
</dbReference>
<dbReference type="PANTHER" id="PTHR28570">
    <property type="entry name" value="ASPARTYL AMINOPEPTIDASE"/>
    <property type="match status" value="1"/>
</dbReference>
<feature type="region of interest" description="Disordered" evidence="1">
    <location>
        <begin position="65"/>
        <end position="84"/>
    </location>
</feature>
<dbReference type="GO" id="GO:0004177">
    <property type="term" value="F:aminopeptidase activity"/>
    <property type="evidence" value="ECO:0007669"/>
    <property type="project" value="UniProtKB-KW"/>
</dbReference>
<sequence length="246" mass="27656">MESRRRSGADDARQGESSFTANELVLLLPIKMAYLPIRQNRDVIEGGGGRDSELRMRSALLPAAPPAGAASLRRSGNFRPPSRSTPHWILGDIVRGKEKTNKSLRRDPSWKYSVQVDIGGGEKKLRERRLRNKGLKDDEDPLALIDSTSFESSLDEEIGVRMVALFDHEELVDKAIQQSFLVSADMAHAIHPNYMDKHEDNHQPKLHGGLGIKHNANQRYVTNAITSFIFREIAERHDLPIQVSTF</sequence>
<evidence type="ECO:0000313" key="3">
    <source>
        <dbReference type="Proteomes" id="UP000233837"/>
    </source>
</evidence>
<evidence type="ECO:0000313" key="2">
    <source>
        <dbReference type="EMBL" id="PKU81297.1"/>
    </source>
</evidence>
<keyword evidence="3" id="KW-1185">Reference proteome</keyword>
<dbReference type="Pfam" id="PF02127">
    <property type="entry name" value="Peptidase_M18"/>
    <property type="match status" value="1"/>
</dbReference>
<dbReference type="Gene3D" id="3.40.630.10">
    <property type="entry name" value="Zn peptidases"/>
    <property type="match status" value="1"/>
</dbReference>
<evidence type="ECO:0000256" key="1">
    <source>
        <dbReference type="SAM" id="MobiDB-lite"/>
    </source>
</evidence>
<reference evidence="2 3" key="1">
    <citation type="journal article" date="2016" name="Sci. Rep.">
        <title>The Dendrobium catenatum Lindl. genome sequence provides insights into polysaccharide synthase, floral development and adaptive evolution.</title>
        <authorList>
            <person name="Zhang G.Q."/>
            <person name="Xu Q."/>
            <person name="Bian C."/>
            <person name="Tsai W.C."/>
            <person name="Yeh C.M."/>
            <person name="Liu K.W."/>
            <person name="Yoshida K."/>
            <person name="Zhang L.S."/>
            <person name="Chang S.B."/>
            <person name="Chen F."/>
            <person name="Shi Y."/>
            <person name="Su Y.Y."/>
            <person name="Zhang Y.Q."/>
            <person name="Chen L.J."/>
            <person name="Yin Y."/>
            <person name="Lin M."/>
            <person name="Huang H."/>
            <person name="Deng H."/>
            <person name="Wang Z.W."/>
            <person name="Zhu S.L."/>
            <person name="Zhao X."/>
            <person name="Deng C."/>
            <person name="Niu S.C."/>
            <person name="Huang J."/>
            <person name="Wang M."/>
            <person name="Liu G.H."/>
            <person name="Yang H.J."/>
            <person name="Xiao X.J."/>
            <person name="Hsiao Y.Y."/>
            <person name="Wu W.L."/>
            <person name="Chen Y.Y."/>
            <person name="Mitsuda N."/>
            <person name="Ohme-Takagi M."/>
            <person name="Luo Y.B."/>
            <person name="Van de Peer Y."/>
            <person name="Liu Z.J."/>
        </authorList>
    </citation>
    <scope>NUCLEOTIDE SEQUENCE [LARGE SCALE GENOMIC DNA]</scope>
    <source>
        <tissue evidence="2">The whole plant</tissue>
    </source>
</reference>
<keyword evidence="2" id="KW-0378">Hydrolase</keyword>
<dbReference type="STRING" id="906689.A0A2I0X088"/>
<dbReference type="InterPro" id="IPR001948">
    <property type="entry name" value="Peptidase_M18"/>
</dbReference>
<feature type="compositionally biased region" description="Low complexity" evidence="1">
    <location>
        <begin position="65"/>
        <end position="75"/>
    </location>
</feature>
<keyword evidence="2" id="KW-0031">Aminopeptidase</keyword>